<protein>
    <recommendedName>
        <fullName evidence="5">Short-chain dehydrogenase</fullName>
    </recommendedName>
</protein>
<dbReference type="Pfam" id="PF13561">
    <property type="entry name" value="adh_short_C2"/>
    <property type="match status" value="1"/>
</dbReference>
<dbReference type="STRING" id="118060.ATZ35_00235"/>
<keyword evidence="2" id="KW-0560">Oxidoreductase</keyword>
<evidence type="ECO:0000313" key="3">
    <source>
        <dbReference type="EMBL" id="ALS35639.1"/>
    </source>
</evidence>
<dbReference type="InterPro" id="IPR002347">
    <property type="entry name" value="SDR_fam"/>
</dbReference>
<dbReference type="Gene3D" id="3.40.50.720">
    <property type="entry name" value="NAD(P)-binding Rossmann-like Domain"/>
    <property type="match status" value="1"/>
</dbReference>
<dbReference type="PANTHER" id="PTHR42760">
    <property type="entry name" value="SHORT-CHAIN DEHYDROGENASES/REDUCTASES FAMILY MEMBER"/>
    <property type="match status" value="1"/>
</dbReference>
<comment type="similarity">
    <text evidence="1">Belongs to the short-chain dehydrogenases/reductases (SDR) family.</text>
</comment>
<dbReference type="Proteomes" id="UP000067523">
    <property type="component" value="Chromosome"/>
</dbReference>
<keyword evidence="4" id="KW-1185">Reference proteome</keyword>
<dbReference type="EMBL" id="CP013655">
    <property type="protein sequence ID" value="ALS35639.1"/>
    <property type="molecule type" value="Genomic_DNA"/>
</dbReference>
<dbReference type="GO" id="GO:0016616">
    <property type="term" value="F:oxidoreductase activity, acting on the CH-OH group of donors, NAD or NADP as acceptor"/>
    <property type="evidence" value="ECO:0007669"/>
    <property type="project" value="TreeGrafter"/>
</dbReference>
<gene>
    <name evidence="3" type="ORF">ATZ35_00235</name>
</gene>
<dbReference type="CDD" id="cd05233">
    <property type="entry name" value="SDR_c"/>
    <property type="match status" value="1"/>
</dbReference>
<evidence type="ECO:0000313" key="4">
    <source>
        <dbReference type="Proteomes" id="UP000067523"/>
    </source>
</evidence>
<organism evidence="3 4">
    <name type="scientific">Enterococcus rotai</name>
    <dbReference type="NCBI Taxonomy" id="118060"/>
    <lineage>
        <taxon>Bacteria</taxon>
        <taxon>Bacillati</taxon>
        <taxon>Bacillota</taxon>
        <taxon>Bacilli</taxon>
        <taxon>Lactobacillales</taxon>
        <taxon>Enterococcaceae</taxon>
        <taxon>Enterococcus</taxon>
    </lineage>
</organism>
<evidence type="ECO:0000256" key="1">
    <source>
        <dbReference type="ARBA" id="ARBA00006484"/>
    </source>
</evidence>
<accession>A0A0U2X4B5</accession>
<sequence length="258" mass="27824">MSVHYSGFFIMNRLSGKVMLITDGPSSLGAATAKLAAKEGAIVVCTGKYVEKMATIISTIIETGGIATAFKHDVRSVLSWRKVLAETVKKYGKIDILVNNAGISSPKIILDLSVKDWEKIQEIDLNSLTYGLKEVIPLMIKNNGGSIINVSSLQGLVGLSDSNPYVAAKDVIRSLSLDAAFEYAEHNIRVNSICPGTIETPLIETTFPTISPYYKKSVQFPYLGKSEDIANGIIYLACDEASFVTGAELVINGDRVAL</sequence>
<dbReference type="KEGG" id="erx:ATZ35_00235"/>
<name>A0A0U2X4B5_9ENTE</name>
<dbReference type="FunFam" id="3.40.50.720:FF:000084">
    <property type="entry name" value="Short-chain dehydrogenase reductase"/>
    <property type="match status" value="1"/>
</dbReference>
<dbReference type="PRINTS" id="PR00081">
    <property type="entry name" value="GDHRDH"/>
</dbReference>
<reference evidence="4" key="1">
    <citation type="submission" date="2015-12" db="EMBL/GenBank/DDBJ databases">
        <authorList>
            <person name="Lauer A."/>
            <person name="Humrighouse B."/>
            <person name="Loparev V."/>
            <person name="Shewmaker P.L."/>
            <person name="Whitney A.M."/>
            <person name="McLaughlin R.W."/>
        </authorList>
    </citation>
    <scope>NUCLEOTIDE SEQUENCE [LARGE SCALE GENOMIC DNA]</scope>
    <source>
        <strain evidence="4">LMG 26678</strain>
    </source>
</reference>
<evidence type="ECO:0000256" key="2">
    <source>
        <dbReference type="ARBA" id="ARBA00023002"/>
    </source>
</evidence>
<dbReference type="AlphaFoldDB" id="A0A0U2X4B5"/>
<dbReference type="PRINTS" id="PR00080">
    <property type="entry name" value="SDRFAMILY"/>
</dbReference>
<dbReference type="SUPFAM" id="SSF51735">
    <property type="entry name" value="NAD(P)-binding Rossmann-fold domains"/>
    <property type="match status" value="1"/>
</dbReference>
<evidence type="ECO:0008006" key="5">
    <source>
        <dbReference type="Google" id="ProtNLM"/>
    </source>
</evidence>
<proteinExistence type="inferred from homology"/>
<dbReference type="GO" id="GO:0008206">
    <property type="term" value="P:bile acid metabolic process"/>
    <property type="evidence" value="ECO:0007669"/>
    <property type="project" value="UniProtKB-ARBA"/>
</dbReference>
<dbReference type="InterPro" id="IPR036291">
    <property type="entry name" value="NAD(P)-bd_dom_sf"/>
</dbReference>